<keyword evidence="1" id="KW-0472">Membrane</keyword>
<protein>
    <submittedName>
        <fullName evidence="2">Uncharacterized protein</fullName>
    </submittedName>
</protein>
<feature type="transmembrane region" description="Helical" evidence="1">
    <location>
        <begin position="12"/>
        <end position="28"/>
    </location>
</feature>
<sequence>MSKFHLYLERFWLIVASLLTIAVIVYLFQDGWNSTKYLFLIVGLAWGMFLFRRGVRKRMEKYAKQPPTKKKKK</sequence>
<dbReference type="EMBL" id="OU015584">
    <property type="protein sequence ID" value="CAG5087864.1"/>
    <property type="molecule type" value="Genomic_DNA"/>
</dbReference>
<gene>
    <name evidence="2" type="ORF">CRYO30217_03603</name>
</gene>
<evidence type="ECO:0000313" key="3">
    <source>
        <dbReference type="Proteomes" id="UP000683507"/>
    </source>
</evidence>
<evidence type="ECO:0000256" key="1">
    <source>
        <dbReference type="SAM" id="Phobius"/>
    </source>
</evidence>
<dbReference type="AlphaFoldDB" id="A0A916JQT6"/>
<name>A0A916JQT6_9FLAO</name>
<reference evidence="2" key="1">
    <citation type="submission" date="2021-04" db="EMBL/GenBank/DDBJ databases">
        <authorList>
            <person name="Rodrigo-Torres L."/>
            <person name="Arahal R. D."/>
            <person name="Lucena T."/>
        </authorList>
    </citation>
    <scope>NUCLEOTIDE SEQUENCE</scope>
    <source>
        <strain evidence="2">AS29M-1</strain>
    </source>
</reference>
<feature type="transmembrane region" description="Helical" evidence="1">
    <location>
        <begin position="34"/>
        <end position="51"/>
    </location>
</feature>
<evidence type="ECO:0000313" key="2">
    <source>
        <dbReference type="EMBL" id="CAG5087864.1"/>
    </source>
</evidence>
<dbReference type="KEGG" id="ptan:CRYO30217_03603"/>
<dbReference type="Proteomes" id="UP000683507">
    <property type="component" value="Chromosome"/>
</dbReference>
<keyword evidence="3" id="KW-1185">Reference proteome</keyword>
<keyword evidence="1" id="KW-0812">Transmembrane</keyword>
<proteinExistence type="predicted"/>
<accession>A0A916JQT6</accession>
<keyword evidence="1" id="KW-1133">Transmembrane helix</keyword>
<organism evidence="2 3">
    <name type="scientific">Parvicella tangerina</name>
    <dbReference type="NCBI Taxonomy" id="2829795"/>
    <lineage>
        <taxon>Bacteria</taxon>
        <taxon>Pseudomonadati</taxon>
        <taxon>Bacteroidota</taxon>
        <taxon>Flavobacteriia</taxon>
        <taxon>Flavobacteriales</taxon>
        <taxon>Parvicellaceae</taxon>
        <taxon>Parvicella</taxon>
    </lineage>
</organism>
<dbReference type="RefSeq" id="WP_258543771.1">
    <property type="nucleotide sequence ID" value="NZ_OU015584.1"/>
</dbReference>